<dbReference type="InterPro" id="IPR025847">
    <property type="entry name" value="MEDS_domain"/>
</dbReference>
<dbReference type="EMBL" id="JAEFCI010008067">
    <property type="protein sequence ID" value="KAG5458693.1"/>
    <property type="molecule type" value="Genomic_DNA"/>
</dbReference>
<feature type="region of interest" description="Disordered" evidence="1">
    <location>
        <begin position="22"/>
        <end position="57"/>
    </location>
</feature>
<keyword evidence="4" id="KW-1185">Reference proteome</keyword>
<comment type="caution">
    <text evidence="3">The sequence shown here is derived from an EMBL/GenBank/DDBJ whole genome shotgun (WGS) entry which is preliminary data.</text>
</comment>
<dbReference type="OrthoDB" id="60033at2759"/>
<protein>
    <recommendedName>
        <fullName evidence="2">MEDS domain-containing protein</fullName>
    </recommendedName>
</protein>
<accession>A0A8H8DHQ4</accession>
<dbReference type="AlphaFoldDB" id="A0A8H8DHQ4"/>
<evidence type="ECO:0000256" key="1">
    <source>
        <dbReference type="SAM" id="MobiDB-lite"/>
    </source>
</evidence>
<evidence type="ECO:0000313" key="3">
    <source>
        <dbReference type="EMBL" id="KAG5458693.1"/>
    </source>
</evidence>
<name>A0A8H8DHQ4_9FUNG</name>
<reference evidence="3 4" key="1">
    <citation type="journal article" name="Sci. Rep.">
        <title>Genome-scale phylogenetic analyses confirm Olpidium as the closest living zoosporic fungus to the non-flagellated, terrestrial fungi.</title>
        <authorList>
            <person name="Chang Y."/>
            <person name="Rochon D."/>
            <person name="Sekimoto S."/>
            <person name="Wang Y."/>
            <person name="Chovatia M."/>
            <person name="Sandor L."/>
            <person name="Salamov A."/>
            <person name="Grigoriev I.V."/>
            <person name="Stajich J.E."/>
            <person name="Spatafora J.W."/>
        </authorList>
    </citation>
    <scope>NUCLEOTIDE SEQUENCE [LARGE SCALE GENOMIC DNA]</scope>
    <source>
        <strain evidence="3">S191</strain>
    </source>
</reference>
<proteinExistence type="predicted"/>
<feature type="compositionally biased region" description="Low complexity" evidence="1">
    <location>
        <begin position="33"/>
        <end position="47"/>
    </location>
</feature>
<evidence type="ECO:0000313" key="4">
    <source>
        <dbReference type="Proteomes" id="UP000673691"/>
    </source>
</evidence>
<dbReference type="Proteomes" id="UP000673691">
    <property type="component" value="Unassembled WGS sequence"/>
</dbReference>
<dbReference type="Pfam" id="PF14417">
    <property type="entry name" value="MEDS"/>
    <property type="match status" value="1"/>
</dbReference>
<feature type="domain" description="MEDS" evidence="2">
    <location>
        <begin position="285"/>
        <end position="402"/>
    </location>
</feature>
<evidence type="ECO:0000259" key="2">
    <source>
        <dbReference type="Pfam" id="PF14417"/>
    </source>
</evidence>
<organism evidence="3 4">
    <name type="scientific">Olpidium bornovanus</name>
    <dbReference type="NCBI Taxonomy" id="278681"/>
    <lineage>
        <taxon>Eukaryota</taxon>
        <taxon>Fungi</taxon>
        <taxon>Fungi incertae sedis</taxon>
        <taxon>Olpidiomycota</taxon>
        <taxon>Olpidiomycotina</taxon>
        <taxon>Olpidiomycetes</taxon>
        <taxon>Olpidiales</taxon>
        <taxon>Olpidiaceae</taxon>
        <taxon>Olpidium</taxon>
    </lineage>
</organism>
<sequence length="420" mass="46320">MFLVVGCPFRFTNGWHKCPSLLSAPLRPPRPPAAAQRTRARTQLSQSPTSGVHLRPALRPAPPACTSGLHLRPAPPAPHLRPRTSGLHLRRALPACSACSVLALLSSPDAQDAQAGPATVPRTCFPWGLRDPISERPLVLAESTVRRATTSSYLSSCISKEGKLISAVASQHAARKTVESLQVKDHVCGVYNSDEDRWRDIKLFLKTGALNGEKLIYIVDAVTGSAAVRHFTRVFEENRLRKSPLPEYPPIGPGTRGTPGVVTGNSAEARRTSSDRTGDDDFVLNLQVLIDSKQLVFLHYEDAYTQYGKFEPERMVEFLDNCATTAKAEGWAGLRVVGAYTSDSYSREMSWTLRTFTTIDQLHYYEAIVNEVFRVREASAICHYDRRLFEAQDLINIISTHPTTSFGSNVYGKALDVVSM</sequence>
<gene>
    <name evidence="3" type="ORF">BJ554DRAFT_1035</name>
</gene>
<feature type="region of interest" description="Disordered" evidence="1">
    <location>
        <begin position="245"/>
        <end position="275"/>
    </location>
</feature>